<dbReference type="InterPro" id="IPR001647">
    <property type="entry name" value="HTH_TetR"/>
</dbReference>
<dbReference type="PROSITE" id="PS50977">
    <property type="entry name" value="HTH_TETR_2"/>
    <property type="match status" value="1"/>
</dbReference>
<dbReference type="PANTHER" id="PTHR30055">
    <property type="entry name" value="HTH-TYPE TRANSCRIPTIONAL REGULATOR RUTR"/>
    <property type="match status" value="1"/>
</dbReference>
<protein>
    <submittedName>
        <fullName evidence="7">TetR family transcriptional regulator</fullName>
    </submittedName>
</protein>
<proteinExistence type="predicted"/>
<evidence type="ECO:0000313" key="7">
    <source>
        <dbReference type="EMBL" id="EID80511.1"/>
    </source>
</evidence>
<dbReference type="Gene3D" id="1.10.10.60">
    <property type="entry name" value="Homeodomain-like"/>
    <property type="match status" value="1"/>
</dbReference>
<dbReference type="Pfam" id="PF00440">
    <property type="entry name" value="TetR_N"/>
    <property type="match status" value="1"/>
</dbReference>
<dbReference type="PANTHER" id="PTHR30055:SF175">
    <property type="entry name" value="HTH-TYPE TRANSCRIPTIONAL REPRESSOR KSTR2"/>
    <property type="match status" value="1"/>
</dbReference>
<comment type="caution">
    <text evidence="7">The sequence shown here is derived from an EMBL/GenBank/DDBJ whole genome shotgun (WGS) entry which is preliminary data.</text>
</comment>
<accession>I0WVU5</accession>
<feature type="DNA-binding region" description="H-T-H motif" evidence="5">
    <location>
        <begin position="29"/>
        <end position="48"/>
    </location>
</feature>
<keyword evidence="4" id="KW-0804">Transcription</keyword>
<keyword evidence="1" id="KW-0678">Repressor</keyword>
<evidence type="ECO:0000256" key="5">
    <source>
        <dbReference type="PROSITE-ProRule" id="PRU00335"/>
    </source>
</evidence>
<dbReference type="SUPFAM" id="SSF46689">
    <property type="entry name" value="Homeodomain-like"/>
    <property type="match status" value="1"/>
</dbReference>
<dbReference type="EMBL" id="AJJH01000032">
    <property type="protein sequence ID" value="EID80511.1"/>
    <property type="molecule type" value="Genomic_DNA"/>
</dbReference>
<evidence type="ECO:0000256" key="4">
    <source>
        <dbReference type="ARBA" id="ARBA00023163"/>
    </source>
</evidence>
<name>I0WVU5_RHOOP</name>
<dbReference type="Pfam" id="PF17932">
    <property type="entry name" value="TetR_C_24"/>
    <property type="match status" value="1"/>
</dbReference>
<organism evidence="7 8">
    <name type="scientific">Rhodococcus opacus RKJ300 = JCM 13270</name>
    <dbReference type="NCBI Taxonomy" id="1165867"/>
    <lineage>
        <taxon>Bacteria</taxon>
        <taxon>Bacillati</taxon>
        <taxon>Actinomycetota</taxon>
        <taxon>Actinomycetes</taxon>
        <taxon>Mycobacteriales</taxon>
        <taxon>Nocardiaceae</taxon>
        <taxon>Rhodococcus</taxon>
    </lineage>
</organism>
<dbReference type="InterPro" id="IPR041490">
    <property type="entry name" value="KstR2_TetR_C"/>
</dbReference>
<evidence type="ECO:0000259" key="6">
    <source>
        <dbReference type="PROSITE" id="PS50977"/>
    </source>
</evidence>
<evidence type="ECO:0000256" key="2">
    <source>
        <dbReference type="ARBA" id="ARBA00023015"/>
    </source>
</evidence>
<gene>
    <name evidence="7" type="ORF">W59_07734</name>
</gene>
<dbReference type="InterPro" id="IPR036271">
    <property type="entry name" value="Tet_transcr_reg_TetR-rel_C_sf"/>
</dbReference>
<feature type="domain" description="HTH tetR-type" evidence="6">
    <location>
        <begin position="6"/>
        <end position="66"/>
    </location>
</feature>
<keyword evidence="3 5" id="KW-0238">DNA-binding</keyword>
<dbReference type="GO" id="GO:0003700">
    <property type="term" value="F:DNA-binding transcription factor activity"/>
    <property type="evidence" value="ECO:0007669"/>
    <property type="project" value="TreeGrafter"/>
</dbReference>
<dbReference type="PATRIC" id="fig|1165867.3.peg.1564"/>
<dbReference type="AlphaFoldDB" id="I0WVU5"/>
<dbReference type="PRINTS" id="PR00455">
    <property type="entry name" value="HTHTETR"/>
</dbReference>
<dbReference type="Gene3D" id="1.10.357.10">
    <property type="entry name" value="Tetracycline Repressor, domain 2"/>
    <property type="match status" value="1"/>
</dbReference>
<dbReference type="SUPFAM" id="SSF48498">
    <property type="entry name" value="Tetracyclin repressor-like, C-terminal domain"/>
    <property type="match status" value="1"/>
</dbReference>
<dbReference type="Proteomes" id="UP000006447">
    <property type="component" value="Unassembled WGS sequence"/>
</dbReference>
<reference evidence="7 8" key="1">
    <citation type="journal article" date="2012" name="J. Bacteriol.">
        <title>Draft genome sequence of the nitrophenol-degrading actinomycete Rhodococcus imtechensis RKJ300.</title>
        <authorList>
            <person name="Vikram S."/>
            <person name="Kumar S."/>
            <person name="Subramanian S."/>
            <person name="Raghava G.P."/>
        </authorList>
    </citation>
    <scope>NUCLEOTIDE SEQUENCE [LARGE SCALE GENOMIC DNA]</scope>
    <source>
        <strain evidence="7 8">RKJ300</strain>
    </source>
</reference>
<dbReference type="InterPro" id="IPR009057">
    <property type="entry name" value="Homeodomain-like_sf"/>
</dbReference>
<evidence type="ECO:0000313" key="8">
    <source>
        <dbReference type="Proteomes" id="UP000006447"/>
    </source>
</evidence>
<keyword evidence="2" id="KW-0805">Transcription regulation</keyword>
<sequence length="195" mass="22210">MSDKYDTNRDRVLQVAAELFAKSGYHGTGISDLGTAVGLGRGALYHYIGSKETILYEISSRQLAQMNAVADDLALSEADPEKRLRGLARALIRNIADHRAEWTVFFREYNALTDERRDRIIAERERYESHWRNALEHGIRDGQFHPLPRLMVKGLLGMFNYSYLWITPTGAETPEEIADEFLDTIITGMRARHPG</sequence>
<evidence type="ECO:0000256" key="3">
    <source>
        <dbReference type="ARBA" id="ARBA00023125"/>
    </source>
</evidence>
<dbReference type="GO" id="GO:0000976">
    <property type="term" value="F:transcription cis-regulatory region binding"/>
    <property type="evidence" value="ECO:0007669"/>
    <property type="project" value="TreeGrafter"/>
</dbReference>
<dbReference type="InterPro" id="IPR050109">
    <property type="entry name" value="HTH-type_TetR-like_transc_reg"/>
</dbReference>
<dbReference type="RefSeq" id="WP_007296699.1">
    <property type="nucleotide sequence ID" value="NZ_AJJH01000032.1"/>
</dbReference>
<evidence type="ECO:0000256" key="1">
    <source>
        <dbReference type="ARBA" id="ARBA00022491"/>
    </source>
</evidence>